<dbReference type="Gene3D" id="2.40.128.720">
    <property type="match status" value="2"/>
</dbReference>
<proteinExistence type="predicted"/>
<dbReference type="EMBL" id="BAABDJ010000026">
    <property type="protein sequence ID" value="GAA4010860.1"/>
    <property type="molecule type" value="Genomic_DNA"/>
</dbReference>
<organism evidence="3 4">
    <name type="scientific">Hymenobacter fastidiosus</name>
    <dbReference type="NCBI Taxonomy" id="486264"/>
    <lineage>
        <taxon>Bacteria</taxon>
        <taxon>Pseudomonadati</taxon>
        <taxon>Bacteroidota</taxon>
        <taxon>Cytophagia</taxon>
        <taxon>Cytophagales</taxon>
        <taxon>Hymenobacteraceae</taxon>
        <taxon>Hymenobacter</taxon>
    </lineage>
</organism>
<keyword evidence="4" id="KW-1185">Reference proteome</keyword>
<dbReference type="Proteomes" id="UP001500567">
    <property type="component" value="Unassembled WGS sequence"/>
</dbReference>
<gene>
    <name evidence="3" type="ORF">GCM10022408_23980</name>
</gene>
<feature type="domain" description="Secretion system C-terminal sorting" evidence="2">
    <location>
        <begin position="383"/>
        <end position="458"/>
    </location>
</feature>
<evidence type="ECO:0000259" key="2">
    <source>
        <dbReference type="Pfam" id="PF18962"/>
    </source>
</evidence>
<comment type="caution">
    <text evidence="3">The sequence shown here is derived from an EMBL/GenBank/DDBJ whole genome shotgun (WGS) entry which is preliminary data.</text>
</comment>
<sequence length="461" mass="51939">MKHLLPITFAVAALLAGSDSQAQSRLQAGTAKMLFGPEAHHPARPTAQRGSQPAGRSLRTTALSVPGRTVSHNWNETARRWENGQINTYTYNAQGRPTQQVYTDSVTNRPNGRNLLSYNAQGLETEYLSQFWSGTAYVNGYRYQTTYDAKGEETLSVSQEWINNAWKTQYSSRYTNTYNPAGLLVSQVQEELAVVTNTWQPDGRQTYTYNAANQLTGLLYEDWDSGRRAYVNEERIRNIAWYDWSKKLPSYYEAQQWDAASSTWESDERSTITYQANGSTLEIGQVMTAPNVWANNYRSINNNDNFGNNILSQGDDWVNSGWVIDYSYRYLLSYTAANLVRREVEQQYDTDDKRFENQRVTSSSNFVTLGTRRATDLEAAASLYPNPTQRSVMFNVAGLREQGPVPADVTNTLGQVVSTLTLPVQQGRINQELNLASLPAGIYTLRLHTSEGIVAKQVVKQ</sequence>
<dbReference type="Pfam" id="PF18962">
    <property type="entry name" value="Por_Secre_tail"/>
    <property type="match status" value="1"/>
</dbReference>
<dbReference type="RefSeq" id="WP_345073294.1">
    <property type="nucleotide sequence ID" value="NZ_BAABDJ010000026.1"/>
</dbReference>
<feature type="region of interest" description="Disordered" evidence="1">
    <location>
        <begin position="37"/>
        <end position="58"/>
    </location>
</feature>
<name>A0ABP7SF05_9BACT</name>
<evidence type="ECO:0000313" key="3">
    <source>
        <dbReference type="EMBL" id="GAA4010860.1"/>
    </source>
</evidence>
<dbReference type="InterPro" id="IPR026444">
    <property type="entry name" value="Secre_tail"/>
</dbReference>
<reference evidence="4" key="1">
    <citation type="journal article" date="2019" name="Int. J. Syst. Evol. Microbiol.">
        <title>The Global Catalogue of Microorganisms (GCM) 10K type strain sequencing project: providing services to taxonomists for standard genome sequencing and annotation.</title>
        <authorList>
            <consortium name="The Broad Institute Genomics Platform"/>
            <consortium name="The Broad Institute Genome Sequencing Center for Infectious Disease"/>
            <person name="Wu L."/>
            <person name="Ma J."/>
        </authorList>
    </citation>
    <scope>NUCLEOTIDE SEQUENCE [LARGE SCALE GENOMIC DNA]</scope>
    <source>
        <strain evidence="4">JCM 17224</strain>
    </source>
</reference>
<dbReference type="NCBIfam" id="TIGR04183">
    <property type="entry name" value="Por_Secre_tail"/>
    <property type="match status" value="1"/>
</dbReference>
<evidence type="ECO:0000256" key="1">
    <source>
        <dbReference type="SAM" id="MobiDB-lite"/>
    </source>
</evidence>
<protein>
    <recommendedName>
        <fullName evidence="2">Secretion system C-terminal sorting domain-containing protein</fullName>
    </recommendedName>
</protein>
<accession>A0ABP7SF05</accession>
<evidence type="ECO:0000313" key="4">
    <source>
        <dbReference type="Proteomes" id="UP001500567"/>
    </source>
</evidence>